<dbReference type="EMBL" id="CH964154">
    <property type="protein sequence ID" value="KRF99164.1"/>
    <property type="molecule type" value="Genomic_DNA"/>
</dbReference>
<feature type="region of interest" description="Disordered" evidence="1">
    <location>
        <begin position="162"/>
        <end position="222"/>
    </location>
</feature>
<dbReference type="STRING" id="7260.A0A0Q9WSQ6"/>
<organism evidence="2 3">
    <name type="scientific">Drosophila willistoni</name>
    <name type="common">Fruit fly</name>
    <dbReference type="NCBI Taxonomy" id="7260"/>
    <lineage>
        <taxon>Eukaryota</taxon>
        <taxon>Metazoa</taxon>
        <taxon>Ecdysozoa</taxon>
        <taxon>Arthropoda</taxon>
        <taxon>Hexapoda</taxon>
        <taxon>Insecta</taxon>
        <taxon>Pterygota</taxon>
        <taxon>Neoptera</taxon>
        <taxon>Endopterygota</taxon>
        <taxon>Diptera</taxon>
        <taxon>Brachycera</taxon>
        <taxon>Muscomorpha</taxon>
        <taxon>Ephydroidea</taxon>
        <taxon>Drosophilidae</taxon>
        <taxon>Drosophila</taxon>
        <taxon>Sophophora</taxon>
    </lineage>
</organism>
<reference evidence="2 3" key="1">
    <citation type="journal article" date="2007" name="Nature">
        <title>Evolution of genes and genomes on the Drosophila phylogeny.</title>
        <authorList>
            <consortium name="Drosophila 12 Genomes Consortium"/>
            <person name="Clark A.G."/>
            <person name="Eisen M.B."/>
            <person name="Smith D.R."/>
            <person name="Bergman C.M."/>
            <person name="Oliver B."/>
            <person name="Markow T.A."/>
            <person name="Kaufman T.C."/>
            <person name="Kellis M."/>
            <person name="Gelbart W."/>
            <person name="Iyer V.N."/>
            <person name="Pollard D.A."/>
            <person name="Sackton T.B."/>
            <person name="Larracuente A.M."/>
            <person name="Singh N.D."/>
            <person name="Abad J.P."/>
            <person name="Abt D.N."/>
            <person name="Adryan B."/>
            <person name="Aguade M."/>
            <person name="Akashi H."/>
            <person name="Anderson W.W."/>
            <person name="Aquadro C.F."/>
            <person name="Ardell D.H."/>
            <person name="Arguello R."/>
            <person name="Artieri C.G."/>
            <person name="Barbash D.A."/>
            <person name="Barker D."/>
            <person name="Barsanti P."/>
            <person name="Batterham P."/>
            <person name="Batzoglou S."/>
            <person name="Begun D."/>
            <person name="Bhutkar A."/>
            <person name="Blanco E."/>
            <person name="Bosak S.A."/>
            <person name="Bradley R.K."/>
            <person name="Brand A.D."/>
            <person name="Brent M.R."/>
            <person name="Brooks A.N."/>
            <person name="Brown R.H."/>
            <person name="Butlin R.K."/>
            <person name="Caggese C."/>
            <person name="Calvi B.R."/>
            <person name="Bernardo de Carvalho A."/>
            <person name="Caspi A."/>
            <person name="Castrezana S."/>
            <person name="Celniker S.E."/>
            <person name="Chang J.L."/>
            <person name="Chapple C."/>
            <person name="Chatterji S."/>
            <person name="Chinwalla A."/>
            <person name="Civetta A."/>
            <person name="Clifton S.W."/>
            <person name="Comeron J.M."/>
            <person name="Costello J.C."/>
            <person name="Coyne J.A."/>
            <person name="Daub J."/>
            <person name="David R.G."/>
            <person name="Delcher A.L."/>
            <person name="Delehaunty K."/>
            <person name="Do C.B."/>
            <person name="Ebling H."/>
            <person name="Edwards K."/>
            <person name="Eickbush T."/>
            <person name="Evans J.D."/>
            <person name="Filipski A."/>
            <person name="Findeiss S."/>
            <person name="Freyhult E."/>
            <person name="Fulton L."/>
            <person name="Fulton R."/>
            <person name="Garcia A.C."/>
            <person name="Gardiner A."/>
            <person name="Garfield D.A."/>
            <person name="Garvin B.E."/>
            <person name="Gibson G."/>
            <person name="Gilbert D."/>
            <person name="Gnerre S."/>
            <person name="Godfrey J."/>
            <person name="Good R."/>
            <person name="Gotea V."/>
            <person name="Gravely B."/>
            <person name="Greenberg A.J."/>
            <person name="Griffiths-Jones S."/>
            <person name="Gross S."/>
            <person name="Guigo R."/>
            <person name="Gustafson E.A."/>
            <person name="Haerty W."/>
            <person name="Hahn M.W."/>
            <person name="Halligan D.L."/>
            <person name="Halpern A.L."/>
            <person name="Halter G.M."/>
            <person name="Han M.V."/>
            <person name="Heger A."/>
            <person name="Hillier L."/>
            <person name="Hinrichs A.S."/>
            <person name="Holmes I."/>
            <person name="Hoskins R.A."/>
            <person name="Hubisz M.J."/>
            <person name="Hultmark D."/>
            <person name="Huntley M.A."/>
            <person name="Jaffe D.B."/>
            <person name="Jagadeeshan S."/>
            <person name="Jeck W.R."/>
            <person name="Johnson J."/>
            <person name="Jones C.D."/>
            <person name="Jordan W.C."/>
            <person name="Karpen G.H."/>
            <person name="Kataoka E."/>
            <person name="Keightley P.D."/>
            <person name="Kheradpour P."/>
            <person name="Kirkness E.F."/>
            <person name="Koerich L.B."/>
            <person name="Kristiansen K."/>
            <person name="Kudrna D."/>
            <person name="Kulathinal R.J."/>
            <person name="Kumar S."/>
            <person name="Kwok R."/>
            <person name="Lander E."/>
            <person name="Langley C.H."/>
            <person name="Lapoint R."/>
            <person name="Lazzaro B.P."/>
            <person name="Lee S.J."/>
            <person name="Levesque L."/>
            <person name="Li R."/>
            <person name="Lin C.F."/>
            <person name="Lin M.F."/>
            <person name="Lindblad-Toh K."/>
            <person name="Llopart A."/>
            <person name="Long M."/>
            <person name="Low L."/>
            <person name="Lozovsky E."/>
            <person name="Lu J."/>
            <person name="Luo M."/>
            <person name="Machado C.A."/>
            <person name="Makalowski W."/>
            <person name="Marzo M."/>
            <person name="Matsuda M."/>
            <person name="Matzkin L."/>
            <person name="McAllister B."/>
            <person name="McBride C.S."/>
            <person name="McKernan B."/>
            <person name="McKernan K."/>
            <person name="Mendez-Lago M."/>
            <person name="Minx P."/>
            <person name="Mollenhauer M.U."/>
            <person name="Montooth K."/>
            <person name="Mount S.M."/>
            <person name="Mu X."/>
            <person name="Myers E."/>
            <person name="Negre B."/>
            <person name="Newfeld S."/>
            <person name="Nielsen R."/>
            <person name="Noor M.A."/>
            <person name="O'Grady P."/>
            <person name="Pachter L."/>
            <person name="Papaceit M."/>
            <person name="Parisi M.J."/>
            <person name="Parisi M."/>
            <person name="Parts L."/>
            <person name="Pedersen J.S."/>
            <person name="Pesole G."/>
            <person name="Phillippy A.M."/>
            <person name="Ponting C.P."/>
            <person name="Pop M."/>
            <person name="Porcelli D."/>
            <person name="Powell J.R."/>
            <person name="Prohaska S."/>
            <person name="Pruitt K."/>
            <person name="Puig M."/>
            <person name="Quesneville H."/>
            <person name="Ram K.R."/>
            <person name="Rand D."/>
            <person name="Rasmussen M.D."/>
            <person name="Reed L.K."/>
            <person name="Reenan R."/>
            <person name="Reily A."/>
            <person name="Remington K.A."/>
            <person name="Rieger T.T."/>
            <person name="Ritchie M.G."/>
            <person name="Robin C."/>
            <person name="Rogers Y.H."/>
            <person name="Rohde C."/>
            <person name="Rozas J."/>
            <person name="Rubenfield M.J."/>
            <person name="Ruiz A."/>
            <person name="Russo S."/>
            <person name="Salzberg S.L."/>
            <person name="Sanchez-Gracia A."/>
            <person name="Saranga D.J."/>
            <person name="Sato H."/>
            <person name="Schaeffer S.W."/>
            <person name="Schatz M.C."/>
            <person name="Schlenke T."/>
            <person name="Schwartz R."/>
            <person name="Segarra C."/>
            <person name="Singh R.S."/>
            <person name="Sirot L."/>
            <person name="Sirota M."/>
            <person name="Sisneros N.B."/>
            <person name="Smith C.D."/>
            <person name="Smith T.F."/>
            <person name="Spieth J."/>
            <person name="Stage D.E."/>
            <person name="Stark A."/>
            <person name="Stephan W."/>
            <person name="Strausberg R.L."/>
            <person name="Strempel S."/>
            <person name="Sturgill D."/>
            <person name="Sutton G."/>
            <person name="Sutton G.G."/>
            <person name="Tao W."/>
            <person name="Teichmann S."/>
            <person name="Tobari Y.N."/>
            <person name="Tomimura Y."/>
            <person name="Tsolas J.M."/>
            <person name="Valente V.L."/>
            <person name="Venter E."/>
            <person name="Venter J.C."/>
            <person name="Vicario S."/>
            <person name="Vieira F.G."/>
            <person name="Vilella A.J."/>
            <person name="Villasante A."/>
            <person name="Walenz B."/>
            <person name="Wang J."/>
            <person name="Wasserman M."/>
            <person name="Watts T."/>
            <person name="Wilson D."/>
            <person name="Wilson R.K."/>
            <person name="Wing R.A."/>
            <person name="Wolfner M.F."/>
            <person name="Wong A."/>
            <person name="Wong G.K."/>
            <person name="Wu C.I."/>
            <person name="Wu G."/>
            <person name="Yamamoto D."/>
            <person name="Yang H.P."/>
            <person name="Yang S.P."/>
            <person name="Yorke J.A."/>
            <person name="Yoshida K."/>
            <person name="Zdobnov E."/>
            <person name="Zhang P."/>
            <person name="Zhang Y."/>
            <person name="Zimin A.V."/>
            <person name="Baldwin J."/>
            <person name="Abdouelleil A."/>
            <person name="Abdulkadir J."/>
            <person name="Abebe A."/>
            <person name="Abera B."/>
            <person name="Abreu J."/>
            <person name="Acer S.C."/>
            <person name="Aftuck L."/>
            <person name="Alexander A."/>
            <person name="An P."/>
            <person name="Anderson E."/>
            <person name="Anderson S."/>
            <person name="Arachi H."/>
            <person name="Azer M."/>
            <person name="Bachantsang P."/>
            <person name="Barry A."/>
            <person name="Bayul T."/>
            <person name="Berlin A."/>
            <person name="Bessette D."/>
            <person name="Bloom T."/>
            <person name="Blye J."/>
            <person name="Boguslavskiy L."/>
            <person name="Bonnet C."/>
            <person name="Boukhgalter B."/>
            <person name="Bourzgui I."/>
            <person name="Brown A."/>
            <person name="Cahill P."/>
            <person name="Channer S."/>
            <person name="Cheshatsang Y."/>
            <person name="Chuda L."/>
            <person name="Citroen M."/>
            <person name="Collymore A."/>
            <person name="Cooke P."/>
            <person name="Costello M."/>
            <person name="D'Aco K."/>
            <person name="Daza R."/>
            <person name="De Haan G."/>
            <person name="DeGray S."/>
            <person name="DeMaso C."/>
            <person name="Dhargay N."/>
            <person name="Dooley K."/>
            <person name="Dooley E."/>
            <person name="Doricent M."/>
            <person name="Dorje P."/>
            <person name="Dorjee K."/>
            <person name="Dupes A."/>
            <person name="Elong R."/>
            <person name="Falk J."/>
            <person name="Farina A."/>
            <person name="Faro S."/>
            <person name="Ferguson D."/>
            <person name="Fisher S."/>
            <person name="Foley C.D."/>
            <person name="Franke A."/>
            <person name="Friedrich D."/>
            <person name="Gadbois L."/>
            <person name="Gearin G."/>
            <person name="Gearin C.R."/>
            <person name="Giannoukos G."/>
            <person name="Goode T."/>
            <person name="Graham J."/>
            <person name="Grandbois E."/>
            <person name="Grewal S."/>
            <person name="Gyaltsen K."/>
            <person name="Hafez N."/>
            <person name="Hagos B."/>
            <person name="Hall J."/>
            <person name="Henson C."/>
            <person name="Hollinger A."/>
            <person name="Honan T."/>
            <person name="Huard M.D."/>
            <person name="Hughes L."/>
            <person name="Hurhula B."/>
            <person name="Husby M.E."/>
            <person name="Kamat A."/>
            <person name="Kanga B."/>
            <person name="Kashin S."/>
            <person name="Khazanovich D."/>
            <person name="Kisner P."/>
            <person name="Lance K."/>
            <person name="Lara M."/>
            <person name="Lee W."/>
            <person name="Lennon N."/>
            <person name="Letendre F."/>
            <person name="LeVine R."/>
            <person name="Lipovsky A."/>
            <person name="Liu X."/>
            <person name="Liu J."/>
            <person name="Liu S."/>
            <person name="Lokyitsang T."/>
            <person name="Lokyitsang Y."/>
            <person name="Lubonja R."/>
            <person name="Lui A."/>
            <person name="MacDonald P."/>
            <person name="Magnisalis V."/>
            <person name="Maru K."/>
            <person name="Matthews C."/>
            <person name="McCusker W."/>
            <person name="McDonough S."/>
            <person name="Mehta T."/>
            <person name="Meldrim J."/>
            <person name="Meneus L."/>
            <person name="Mihai O."/>
            <person name="Mihalev A."/>
            <person name="Mihova T."/>
            <person name="Mittelman R."/>
            <person name="Mlenga V."/>
            <person name="Montmayeur A."/>
            <person name="Mulrain L."/>
            <person name="Navidi A."/>
            <person name="Naylor J."/>
            <person name="Negash T."/>
            <person name="Nguyen T."/>
            <person name="Nguyen N."/>
            <person name="Nicol R."/>
            <person name="Norbu C."/>
            <person name="Norbu N."/>
            <person name="Novod N."/>
            <person name="O'Neill B."/>
            <person name="Osman S."/>
            <person name="Markiewicz E."/>
            <person name="Oyono O.L."/>
            <person name="Patti C."/>
            <person name="Phunkhang P."/>
            <person name="Pierre F."/>
            <person name="Priest M."/>
            <person name="Raghuraman S."/>
            <person name="Rege F."/>
            <person name="Reyes R."/>
            <person name="Rise C."/>
            <person name="Rogov P."/>
            <person name="Ross K."/>
            <person name="Ryan E."/>
            <person name="Settipalli S."/>
            <person name="Shea T."/>
            <person name="Sherpa N."/>
            <person name="Shi L."/>
            <person name="Shih D."/>
            <person name="Sparrow T."/>
            <person name="Spaulding J."/>
            <person name="Stalker J."/>
            <person name="Stange-Thomann N."/>
            <person name="Stavropoulos S."/>
            <person name="Stone C."/>
            <person name="Strader C."/>
            <person name="Tesfaye S."/>
            <person name="Thomson T."/>
            <person name="Thoulutsang Y."/>
            <person name="Thoulutsang D."/>
            <person name="Topham K."/>
            <person name="Topping I."/>
            <person name="Tsamla T."/>
            <person name="Vassiliev H."/>
            <person name="Vo A."/>
            <person name="Wangchuk T."/>
            <person name="Wangdi T."/>
            <person name="Weiand M."/>
            <person name="Wilkinson J."/>
            <person name="Wilson A."/>
            <person name="Yadav S."/>
            <person name="Young G."/>
            <person name="Yu Q."/>
            <person name="Zembek L."/>
            <person name="Zhong D."/>
            <person name="Zimmer A."/>
            <person name="Zwirko Z."/>
            <person name="Jaffe D.B."/>
            <person name="Alvarez P."/>
            <person name="Brockman W."/>
            <person name="Butler J."/>
            <person name="Chin C."/>
            <person name="Gnerre S."/>
            <person name="Grabherr M."/>
            <person name="Kleber M."/>
            <person name="Mauceli E."/>
            <person name="MacCallum I."/>
        </authorList>
    </citation>
    <scope>NUCLEOTIDE SEQUENCE [LARGE SCALE GENOMIC DNA]</scope>
    <source>
        <strain evidence="3">Tucson 14030-0811.24</strain>
    </source>
</reference>
<dbReference type="InParanoid" id="A0A0Q9WSQ6"/>
<name>A0A0Q9WSQ6_DROWI</name>
<dbReference type="KEGG" id="dwi:26529896"/>
<dbReference type="OrthoDB" id="7610693at2759"/>
<dbReference type="AlphaFoldDB" id="A0A0Q9WSQ6"/>
<sequence>MTDRAELKAGDRCEECLGQGLDNKLRHFYINLEEQILKCEARTCLWPHNDEVSSDEEDFMRMEDHLRLEDQNEKVEQVEKVMEIPSSPAAPAVKDDDDEFIMKLLEDLAATDDKSFSESVEDYNLEDLLPPIPDHLLNFVTASPTKTSSQQFEAKLLPNLVPASPTKTSSQQIEAKPFSTPPRKENDAKPFGTPPRKEIDTNPFRTPPRKASILPQQTPPTAQPLNIIIDLPKLDEVATNSDSNLLPASPSAQPVNFTISLPEISRANLNFLNAVKCDKGPTKVRERRKHLPSAASLSTATVRQMLRKLEKPPQNAEQQQK</sequence>
<accession>A0A0Q9WSQ6</accession>
<evidence type="ECO:0000256" key="1">
    <source>
        <dbReference type="SAM" id="MobiDB-lite"/>
    </source>
</evidence>
<keyword evidence="3" id="KW-1185">Reference proteome</keyword>
<protein>
    <submittedName>
        <fullName evidence="2">Uncharacterized protein</fullName>
    </submittedName>
</protein>
<proteinExistence type="predicted"/>
<evidence type="ECO:0000313" key="3">
    <source>
        <dbReference type="Proteomes" id="UP000007798"/>
    </source>
</evidence>
<evidence type="ECO:0000313" key="2">
    <source>
        <dbReference type="EMBL" id="KRF99164.1"/>
    </source>
</evidence>
<dbReference type="Proteomes" id="UP000007798">
    <property type="component" value="Unassembled WGS sequence"/>
</dbReference>
<gene>
    <name evidence="2" type="primary">Dwil\GK27894</name>
    <name evidence="2" type="ORF">Dwil_GK27894</name>
</gene>